<dbReference type="PANTHER" id="PTHR22603">
    <property type="entry name" value="CHOLINE/ETHANOALAMINE KINASE"/>
    <property type="match status" value="1"/>
</dbReference>
<protein>
    <recommendedName>
        <fullName evidence="4">Aminoglycoside phosphotransferase domain-containing protein</fullName>
    </recommendedName>
</protein>
<name>A0ABQ6N153_9STRA</name>
<comment type="similarity">
    <text evidence="1">Belongs to the choline/ethanolamine kinase family.</text>
</comment>
<organism evidence="2 3">
    <name type="scientific">Tetraparma gracilis</name>
    <dbReference type="NCBI Taxonomy" id="2962635"/>
    <lineage>
        <taxon>Eukaryota</taxon>
        <taxon>Sar</taxon>
        <taxon>Stramenopiles</taxon>
        <taxon>Ochrophyta</taxon>
        <taxon>Bolidophyceae</taxon>
        <taxon>Parmales</taxon>
        <taxon>Triparmaceae</taxon>
        <taxon>Tetraparma</taxon>
    </lineage>
</organism>
<keyword evidence="3" id="KW-1185">Reference proteome</keyword>
<evidence type="ECO:0008006" key="4">
    <source>
        <dbReference type="Google" id="ProtNLM"/>
    </source>
</evidence>
<sequence length="170" mass="19680">MSSTHSITASSPGAAFSREICFTHMDLQPLNILKADVWGEHVLKFIDFEYAGYNPRALDVANTWCEHCEMTDMKPDYDAQYPSPDQQRFFVKCYLSNLDPAGCEANKYDDAFVADFIRDVDRHSLMSHYAWLLWSVKQAVEADIEWDYYRYIGIRAKGYFWMKGKLGEAS</sequence>
<dbReference type="EMBL" id="BRYB01003458">
    <property type="protein sequence ID" value="GMI37086.1"/>
    <property type="molecule type" value="Genomic_DNA"/>
</dbReference>
<reference evidence="2 3" key="1">
    <citation type="journal article" date="2023" name="Commun. Biol.">
        <title>Genome analysis of Parmales, the sister group of diatoms, reveals the evolutionary specialization of diatoms from phago-mixotrophs to photoautotrophs.</title>
        <authorList>
            <person name="Ban H."/>
            <person name="Sato S."/>
            <person name="Yoshikawa S."/>
            <person name="Yamada K."/>
            <person name="Nakamura Y."/>
            <person name="Ichinomiya M."/>
            <person name="Sato N."/>
            <person name="Blanc-Mathieu R."/>
            <person name="Endo H."/>
            <person name="Kuwata A."/>
            <person name="Ogata H."/>
        </authorList>
    </citation>
    <scope>NUCLEOTIDE SEQUENCE [LARGE SCALE GENOMIC DNA]</scope>
</reference>
<dbReference type="Pfam" id="PF01633">
    <property type="entry name" value="Choline_kinase"/>
    <property type="match status" value="1"/>
</dbReference>
<proteinExistence type="inferred from homology"/>
<dbReference type="InterPro" id="IPR011009">
    <property type="entry name" value="Kinase-like_dom_sf"/>
</dbReference>
<gene>
    <name evidence="2" type="ORF">TeGR_g129</name>
</gene>
<dbReference type="Gene3D" id="3.90.1200.10">
    <property type="match status" value="1"/>
</dbReference>
<dbReference type="Proteomes" id="UP001165060">
    <property type="component" value="Unassembled WGS sequence"/>
</dbReference>
<evidence type="ECO:0000313" key="2">
    <source>
        <dbReference type="EMBL" id="GMI37086.1"/>
    </source>
</evidence>
<comment type="caution">
    <text evidence="2">The sequence shown here is derived from an EMBL/GenBank/DDBJ whole genome shotgun (WGS) entry which is preliminary data.</text>
</comment>
<evidence type="ECO:0000256" key="1">
    <source>
        <dbReference type="ARBA" id="ARBA00038211"/>
    </source>
</evidence>
<dbReference type="SUPFAM" id="SSF56112">
    <property type="entry name" value="Protein kinase-like (PK-like)"/>
    <property type="match status" value="1"/>
</dbReference>
<accession>A0ABQ6N153</accession>
<dbReference type="PANTHER" id="PTHR22603:SF93">
    <property type="entry name" value="RE24176P"/>
    <property type="match status" value="1"/>
</dbReference>
<evidence type="ECO:0000313" key="3">
    <source>
        <dbReference type="Proteomes" id="UP001165060"/>
    </source>
</evidence>